<evidence type="ECO:0000313" key="9">
    <source>
        <dbReference type="Proteomes" id="UP000578352"/>
    </source>
</evidence>
<evidence type="ECO:0000256" key="1">
    <source>
        <dbReference type="ARBA" id="ARBA00003041"/>
    </source>
</evidence>
<dbReference type="RefSeq" id="WP_179604197.1">
    <property type="nucleotide sequence ID" value="NZ_BAABEH010000001.1"/>
</dbReference>
<evidence type="ECO:0000256" key="3">
    <source>
        <dbReference type="ARBA" id="ARBA00022448"/>
    </source>
</evidence>
<comment type="function">
    <text evidence="1">Needed for flagellar regrowth and assembly.</text>
</comment>
<evidence type="ECO:0000256" key="4">
    <source>
        <dbReference type="ARBA" id="ARBA00022795"/>
    </source>
</evidence>
<dbReference type="EMBL" id="JACCFL010000001">
    <property type="protein sequence ID" value="NYJ22112.1"/>
    <property type="molecule type" value="Genomic_DNA"/>
</dbReference>
<keyword evidence="8" id="KW-0966">Cell projection</keyword>
<keyword evidence="8" id="KW-0282">Flagellum</keyword>
<organism evidence="8 9">
    <name type="scientific">Leifsonia shinshuensis</name>
    <dbReference type="NCBI Taxonomy" id="150026"/>
    <lineage>
        <taxon>Bacteria</taxon>
        <taxon>Bacillati</taxon>
        <taxon>Actinomycetota</taxon>
        <taxon>Actinomycetes</taxon>
        <taxon>Micrococcales</taxon>
        <taxon>Microbacteriaceae</taxon>
        <taxon>Leifsonia</taxon>
    </lineage>
</organism>
<comment type="caution">
    <text evidence="8">The sequence shown here is derived from an EMBL/GenBank/DDBJ whole genome shotgun (WGS) entry which is preliminary data.</text>
</comment>
<dbReference type="Pfam" id="PF02108">
    <property type="entry name" value="FliH"/>
    <property type="match status" value="1"/>
</dbReference>
<evidence type="ECO:0000256" key="6">
    <source>
        <dbReference type="ARBA" id="ARBA00023225"/>
    </source>
</evidence>
<keyword evidence="5" id="KW-0653">Protein transport</keyword>
<dbReference type="GO" id="GO:0015031">
    <property type="term" value="P:protein transport"/>
    <property type="evidence" value="ECO:0007669"/>
    <property type="project" value="UniProtKB-KW"/>
</dbReference>
<name>A0A853CNT6_9MICO</name>
<feature type="domain" description="Flagellar assembly protein FliH/Type III secretion system HrpE" evidence="7">
    <location>
        <begin position="76"/>
        <end position="192"/>
    </location>
</feature>
<dbReference type="InterPro" id="IPR018035">
    <property type="entry name" value="Flagellar_FliH/T3SS_HrpE"/>
</dbReference>
<gene>
    <name evidence="8" type="ORF">HNR13_000399</name>
</gene>
<evidence type="ECO:0000259" key="7">
    <source>
        <dbReference type="Pfam" id="PF02108"/>
    </source>
</evidence>
<accession>A0A853CNT6</accession>
<keyword evidence="6" id="KW-1006">Bacterial flagellum protein export</keyword>
<keyword evidence="8" id="KW-0969">Cilium</keyword>
<evidence type="ECO:0000256" key="2">
    <source>
        <dbReference type="ARBA" id="ARBA00006602"/>
    </source>
</evidence>
<dbReference type="Proteomes" id="UP000578352">
    <property type="component" value="Unassembled WGS sequence"/>
</dbReference>
<evidence type="ECO:0000256" key="5">
    <source>
        <dbReference type="ARBA" id="ARBA00022927"/>
    </source>
</evidence>
<proteinExistence type="inferred from homology"/>
<dbReference type="PANTHER" id="PTHR34982:SF1">
    <property type="entry name" value="FLAGELLAR ASSEMBLY PROTEIN FLIH"/>
    <property type="match status" value="1"/>
</dbReference>
<dbReference type="AlphaFoldDB" id="A0A853CNT6"/>
<keyword evidence="4" id="KW-1005">Bacterial flagellum biogenesis</keyword>
<protein>
    <submittedName>
        <fullName evidence="8">Flagellar assembly protein FliH</fullName>
    </submittedName>
</protein>
<dbReference type="GO" id="GO:0005829">
    <property type="term" value="C:cytosol"/>
    <property type="evidence" value="ECO:0007669"/>
    <property type="project" value="TreeGrafter"/>
</dbReference>
<reference evidence="8 9" key="1">
    <citation type="submission" date="2020-07" db="EMBL/GenBank/DDBJ databases">
        <title>Sequencing the genomes of 1000 actinobacteria strains.</title>
        <authorList>
            <person name="Klenk H.-P."/>
        </authorList>
    </citation>
    <scope>NUCLEOTIDE SEQUENCE [LARGE SCALE GENOMIC DNA]</scope>
    <source>
        <strain evidence="8 9">DSM 15165</strain>
    </source>
</reference>
<dbReference type="GO" id="GO:0044781">
    <property type="term" value="P:bacterial-type flagellum organization"/>
    <property type="evidence" value="ECO:0007669"/>
    <property type="project" value="UniProtKB-KW"/>
</dbReference>
<keyword evidence="3" id="KW-0813">Transport</keyword>
<dbReference type="InterPro" id="IPR051472">
    <property type="entry name" value="T3SS_Stator/FliH"/>
</dbReference>
<comment type="similarity">
    <text evidence="2">Belongs to the FliH family.</text>
</comment>
<dbReference type="PANTHER" id="PTHR34982">
    <property type="entry name" value="YOP PROTEINS TRANSLOCATION PROTEIN L"/>
    <property type="match status" value="1"/>
</dbReference>
<sequence length="199" mass="20145">MSNDVAFAPLTVPVLAETETQHAVADAARARGFAAGYADGRRQAAEEQAGWLADAEAVRAAEAAEAADRVAVLTRALQGATVELREATVPVLADVEGALVAAAFELAEAVVGTVLADRLAAARAAVGRVFAEAPAGEVAAIRLNPGDLALLATTHGALGGVTTVPDPSLAPGDAIAELPAGWLDARIRSALDRAKEALR</sequence>
<evidence type="ECO:0000313" key="8">
    <source>
        <dbReference type="EMBL" id="NYJ22112.1"/>
    </source>
</evidence>